<organism evidence="2 3">
    <name type="scientific">Candidatus Jacksonbacteria bacterium RIFCSPLOWO2_02_FULL_44_20</name>
    <dbReference type="NCBI Taxonomy" id="1798460"/>
    <lineage>
        <taxon>Bacteria</taxon>
        <taxon>Candidatus Jacksoniibacteriota</taxon>
    </lineage>
</organism>
<gene>
    <name evidence="2" type="ORF">A3H61_04140</name>
</gene>
<name>A0A1G2A889_9BACT</name>
<dbReference type="Gene3D" id="3.40.630.30">
    <property type="match status" value="1"/>
</dbReference>
<evidence type="ECO:0000313" key="2">
    <source>
        <dbReference type="EMBL" id="OGY72991.1"/>
    </source>
</evidence>
<evidence type="ECO:0000313" key="3">
    <source>
        <dbReference type="Proteomes" id="UP000178315"/>
    </source>
</evidence>
<dbReference type="PANTHER" id="PTHR39173:SF1">
    <property type="entry name" value="ACETYLTRANSFERASE"/>
    <property type="match status" value="1"/>
</dbReference>
<dbReference type="PANTHER" id="PTHR39173">
    <property type="entry name" value="ACETYLTRANSFERASE"/>
    <property type="match status" value="1"/>
</dbReference>
<dbReference type="InterPro" id="IPR000182">
    <property type="entry name" value="GNAT_dom"/>
</dbReference>
<evidence type="ECO:0000259" key="1">
    <source>
        <dbReference type="PROSITE" id="PS51186"/>
    </source>
</evidence>
<reference evidence="2 3" key="1">
    <citation type="journal article" date="2016" name="Nat. Commun.">
        <title>Thousands of microbial genomes shed light on interconnected biogeochemical processes in an aquifer system.</title>
        <authorList>
            <person name="Anantharaman K."/>
            <person name="Brown C.T."/>
            <person name="Hug L.A."/>
            <person name="Sharon I."/>
            <person name="Castelle C.J."/>
            <person name="Probst A.J."/>
            <person name="Thomas B.C."/>
            <person name="Singh A."/>
            <person name="Wilkins M.J."/>
            <person name="Karaoz U."/>
            <person name="Brodie E.L."/>
            <person name="Williams K.H."/>
            <person name="Hubbard S.S."/>
            <person name="Banfield J.F."/>
        </authorList>
    </citation>
    <scope>NUCLEOTIDE SEQUENCE [LARGE SCALE GENOMIC DNA]</scope>
</reference>
<accession>A0A1G2A889</accession>
<dbReference type="EMBL" id="MHJU01000019">
    <property type="protein sequence ID" value="OGY72991.1"/>
    <property type="molecule type" value="Genomic_DNA"/>
</dbReference>
<dbReference type="Pfam" id="PF13302">
    <property type="entry name" value="Acetyltransf_3"/>
    <property type="match status" value="1"/>
</dbReference>
<dbReference type="AlphaFoldDB" id="A0A1G2A889"/>
<proteinExistence type="predicted"/>
<protein>
    <recommendedName>
        <fullName evidence="1">N-acetyltransferase domain-containing protein</fullName>
    </recommendedName>
</protein>
<dbReference type="CDD" id="cd04301">
    <property type="entry name" value="NAT_SF"/>
    <property type="match status" value="1"/>
</dbReference>
<dbReference type="SUPFAM" id="SSF55729">
    <property type="entry name" value="Acyl-CoA N-acyltransferases (Nat)"/>
    <property type="match status" value="1"/>
</dbReference>
<dbReference type="GO" id="GO:0016747">
    <property type="term" value="F:acyltransferase activity, transferring groups other than amino-acyl groups"/>
    <property type="evidence" value="ECO:0007669"/>
    <property type="project" value="InterPro"/>
</dbReference>
<feature type="domain" description="N-acetyltransferase" evidence="1">
    <location>
        <begin position="9"/>
        <end position="166"/>
    </location>
</feature>
<dbReference type="PROSITE" id="PS51186">
    <property type="entry name" value="GNAT"/>
    <property type="match status" value="1"/>
</dbReference>
<dbReference type="InterPro" id="IPR016181">
    <property type="entry name" value="Acyl_CoA_acyltransferase"/>
</dbReference>
<comment type="caution">
    <text evidence="2">The sequence shown here is derived from an EMBL/GenBank/DDBJ whole genome shotgun (WGS) entry which is preliminary data.</text>
</comment>
<dbReference type="Proteomes" id="UP000178315">
    <property type="component" value="Unassembled WGS sequence"/>
</dbReference>
<sequence>MATLIIPSAEYEKSYREAFAETQNEDRLDFNGTESFEEFVSRLVGYKDGRNLPNGFVPESVFWLVDEGEFIGRVSIRHKLTEHLREIGGHIGYKIRPSKRRRGYGTLILSLALKEARALGLKRVLITCDETNIASRKVIGRNGGALEDKTFIGNSKPNKLRFWIGL</sequence>